<dbReference type="InterPro" id="IPR002524">
    <property type="entry name" value="Cation_efflux"/>
</dbReference>
<keyword evidence="11" id="KW-1185">Reference proteome</keyword>
<evidence type="ECO:0000259" key="9">
    <source>
        <dbReference type="Pfam" id="PF16916"/>
    </source>
</evidence>
<reference evidence="10 11" key="1">
    <citation type="submission" date="2020-07" db="EMBL/GenBank/DDBJ databases">
        <title>Facklamia lactis sp. nov., isolated from raw milk.</title>
        <authorList>
            <person name="Doll E.V."/>
            <person name="Huptas C."/>
            <person name="Staib L."/>
            <person name="Wenning M."/>
            <person name="Scherer S."/>
        </authorList>
    </citation>
    <scope>NUCLEOTIDE SEQUENCE [LARGE SCALE GENOMIC DNA]</scope>
    <source>
        <strain evidence="10 11">DSM 104272</strain>
    </source>
</reference>
<keyword evidence="5 7" id="KW-1133">Transmembrane helix</keyword>
<keyword evidence="3" id="KW-0813">Transport</keyword>
<dbReference type="InterPro" id="IPR036837">
    <property type="entry name" value="Cation_efflux_CTD_sf"/>
</dbReference>
<dbReference type="Proteomes" id="UP000823401">
    <property type="component" value="Unassembled WGS sequence"/>
</dbReference>
<dbReference type="PANTHER" id="PTHR43840:SF50">
    <property type="entry name" value="MANGANESE EFFLUX SYSTEM PROTEIN MNES"/>
    <property type="match status" value="1"/>
</dbReference>
<evidence type="ECO:0000256" key="1">
    <source>
        <dbReference type="ARBA" id="ARBA00004141"/>
    </source>
</evidence>
<feature type="transmembrane region" description="Helical" evidence="7">
    <location>
        <begin position="94"/>
        <end position="113"/>
    </location>
</feature>
<evidence type="ECO:0000256" key="3">
    <source>
        <dbReference type="ARBA" id="ARBA00022448"/>
    </source>
</evidence>
<evidence type="ECO:0000256" key="2">
    <source>
        <dbReference type="ARBA" id="ARBA00008114"/>
    </source>
</evidence>
<evidence type="ECO:0000259" key="8">
    <source>
        <dbReference type="Pfam" id="PF01545"/>
    </source>
</evidence>
<evidence type="ECO:0000256" key="5">
    <source>
        <dbReference type="ARBA" id="ARBA00022989"/>
    </source>
</evidence>
<dbReference type="InterPro" id="IPR058533">
    <property type="entry name" value="Cation_efflux_TM"/>
</dbReference>
<evidence type="ECO:0000256" key="7">
    <source>
        <dbReference type="SAM" id="Phobius"/>
    </source>
</evidence>
<dbReference type="InterPro" id="IPR027469">
    <property type="entry name" value="Cation_efflux_TMD_sf"/>
</dbReference>
<feature type="domain" description="Cation efflux protein cytoplasmic" evidence="9">
    <location>
        <begin position="224"/>
        <end position="300"/>
    </location>
</feature>
<protein>
    <submittedName>
        <fullName evidence="10">Cation transporter</fullName>
    </submittedName>
</protein>
<keyword evidence="6 7" id="KW-0472">Membrane</keyword>
<sequence length="391" mass="44067">MFKQWIKKYSMKETKEEARTSVGIIAGRVGLVSNFLLFVIKLVAGLLSGSISIITDGMNNLGDAASSLLTLFGFRAASKPADKEHPYGHERSEYISGLLISVIIIYVGFQFFTSSIQQIMNPTSLNATSLVFILLIVSIIAKMIQGNFYRSAAKEIESNTLHSAAQDSVNDVYVTLIVLVSATVETFTGWQIDGYAGALLSILIIYSGIQAIRDSIDDLLGTMPSKEEIHEMKELLDQYDVIVGYHDLLVHNYGPNKTFATIHIEIDDSWDLRRSHRIIDDIEEDFMDKLGVELVCHLDPIAIQNEEHTAIYRQVKQILNSLQLNLKFHDFKVEHVDDSTLITFDVVVPDYVELTNDQLLADISKKIREQIGEYELKIEFDRLDLLKEVSE</sequence>
<gene>
    <name evidence="10" type="ORF">HYQ42_05605</name>
</gene>
<comment type="similarity">
    <text evidence="2">Belongs to the cation diffusion facilitator (CDF) transporter (TC 2.A.4) family.</text>
</comment>
<dbReference type="Gene3D" id="1.20.1510.10">
    <property type="entry name" value="Cation efflux protein transmembrane domain"/>
    <property type="match status" value="1"/>
</dbReference>
<dbReference type="EMBL" id="JACCEL010000011">
    <property type="protein sequence ID" value="MBG9978258.1"/>
    <property type="molecule type" value="Genomic_DNA"/>
</dbReference>
<dbReference type="PANTHER" id="PTHR43840">
    <property type="entry name" value="MITOCHONDRIAL METAL TRANSPORTER 1-RELATED"/>
    <property type="match status" value="1"/>
</dbReference>
<feature type="transmembrane region" description="Helical" evidence="7">
    <location>
        <begin position="125"/>
        <end position="144"/>
    </location>
</feature>
<dbReference type="InterPro" id="IPR027470">
    <property type="entry name" value="Cation_efflux_CTD"/>
</dbReference>
<comment type="caution">
    <text evidence="10">The sequence shown here is derived from an EMBL/GenBank/DDBJ whole genome shotgun (WGS) entry which is preliminary data.</text>
</comment>
<evidence type="ECO:0000313" key="11">
    <source>
        <dbReference type="Proteomes" id="UP000823401"/>
    </source>
</evidence>
<dbReference type="Pfam" id="PF01545">
    <property type="entry name" value="Cation_efflux"/>
    <property type="match status" value="1"/>
</dbReference>
<dbReference type="SUPFAM" id="SSF160240">
    <property type="entry name" value="Cation efflux protein cytoplasmic domain-like"/>
    <property type="match status" value="1"/>
</dbReference>
<dbReference type="Pfam" id="PF16916">
    <property type="entry name" value="ZT_dimer"/>
    <property type="match status" value="1"/>
</dbReference>
<name>A0ABS0LJ65_9LACT</name>
<dbReference type="Gene3D" id="3.30.70.1350">
    <property type="entry name" value="Cation efflux protein, cytoplasmic domain"/>
    <property type="match status" value="1"/>
</dbReference>
<dbReference type="SUPFAM" id="SSF161111">
    <property type="entry name" value="Cation efflux protein transmembrane domain-like"/>
    <property type="match status" value="1"/>
</dbReference>
<evidence type="ECO:0000256" key="6">
    <source>
        <dbReference type="ARBA" id="ARBA00023136"/>
    </source>
</evidence>
<dbReference type="InterPro" id="IPR050291">
    <property type="entry name" value="CDF_Transporter"/>
</dbReference>
<keyword evidence="4 7" id="KW-0812">Transmembrane</keyword>
<dbReference type="RefSeq" id="WP_197104368.1">
    <property type="nucleotide sequence ID" value="NZ_JACCEL010000011.1"/>
</dbReference>
<evidence type="ECO:0000313" key="10">
    <source>
        <dbReference type="EMBL" id="MBG9978258.1"/>
    </source>
</evidence>
<organism evidence="10 11">
    <name type="scientific">Ruoffia tabacinasalis</name>
    <dbReference type="NCBI Taxonomy" id="87458"/>
    <lineage>
        <taxon>Bacteria</taxon>
        <taxon>Bacillati</taxon>
        <taxon>Bacillota</taxon>
        <taxon>Bacilli</taxon>
        <taxon>Lactobacillales</taxon>
        <taxon>Aerococcaceae</taxon>
        <taxon>Ruoffia</taxon>
    </lineage>
</organism>
<comment type="subcellular location">
    <subcellularLocation>
        <location evidence="1">Membrane</location>
        <topology evidence="1">Multi-pass membrane protein</topology>
    </subcellularLocation>
</comment>
<proteinExistence type="inferred from homology"/>
<accession>A0ABS0LJ65</accession>
<evidence type="ECO:0000256" key="4">
    <source>
        <dbReference type="ARBA" id="ARBA00022692"/>
    </source>
</evidence>
<dbReference type="NCBIfam" id="TIGR01297">
    <property type="entry name" value="CDF"/>
    <property type="match status" value="1"/>
</dbReference>
<feature type="domain" description="Cation efflux protein transmembrane" evidence="8">
    <location>
        <begin position="29"/>
        <end position="220"/>
    </location>
</feature>